<evidence type="ECO:0000313" key="11">
    <source>
        <dbReference type="Proteomes" id="UP000642125"/>
    </source>
</evidence>
<dbReference type="GO" id="GO:0016020">
    <property type="term" value="C:membrane"/>
    <property type="evidence" value="ECO:0007669"/>
    <property type="project" value="InterPro"/>
</dbReference>
<dbReference type="PROSITE" id="PS50885">
    <property type="entry name" value="HAMP"/>
    <property type="match status" value="1"/>
</dbReference>
<dbReference type="PANTHER" id="PTHR32089:SF112">
    <property type="entry name" value="LYSOZYME-LIKE PROTEIN-RELATED"/>
    <property type="match status" value="1"/>
</dbReference>
<dbReference type="PRINTS" id="PR00260">
    <property type="entry name" value="CHEMTRNSDUCR"/>
</dbReference>
<dbReference type="PANTHER" id="PTHR32089">
    <property type="entry name" value="METHYL-ACCEPTING CHEMOTAXIS PROTEIN MCPB"/>
    <property type="match status" value="1"/>
</dbReference>
<feature type="domain" description="Methyl-accepting transducer" evidence="8">
    <location>
        <begin position="315"/>
        <end position="544"/>
    </location>
</feature>
<organism evidence="10 11">
    <name type="scientific">Cellulomonas pakistanensis</name>
    <dbReference type="NCBI Taxonomy" id="992287"/>
    <lineage>
        <taxon>Bacteria</taxon>
        <taxon>Bacillati</taxon>
        <taxon>Actinomycetota</taxon>
        <taxon>Actinomycetes</taxon>
        <taxon>Micrococcales</taxon>
        <taxon>Cellulomonadaceae</taxon>
        <taxon>Cellulomonas</taxon>
    </lineage>
</organism>
<dbReference type="Proteomes" id="UP000642125">
    <property type="component" value="Unassembled WGS sequence"/>
</dbReference>
<sequence>MTVTDDRTASTRATRAEGTAAGGVPRPRTSPEAAAAGPTAGAPAPGHRRGLGFTAKILLTVAAGLAMTLLLGVVAVLALRSSTATTERMYDEYVTGMALASDVRSQLAAAQELGDKQREALENTDPFQAEGLGEDRDEAARATLDRFADYLAMPGLTEDQLAAADVVERSLTTFQGLDGPDASAVTSARVATERIDELIAIDAGRAERAQAAAAASGDRSTLVVLVALVLAAVAPTAVGIVVARRLSRRLDRVATAAQALAGGDLTVRSEVSGGDEIGRTAAALDTATAALRDTVAGIVATARTVADAADRLDGSAQRAVEGSDRASEQAGVVASAAGQVNHDVQTVAAGAEQMGASIREIAQNAAEAARVAGRATEAAATTNAQVTRLGTSSAEIGNVVKVITSIAEQTNLLALNATIEAARAGEAGKGFAVVAGEVKELASETARATEDIARRVEAIQRDTEGAVAAIAEIGQIIATIDDYQTTIASAVEEQTATTSEMSRSVHDAATGSGEIASTITGVADATAGSTAVLGEMSTSIAELARMADDLRTRVAQFRH</sequence>
<comment type="caution">
    <text evidence="10">The sequence shown here is derived from an EMBL/GenBank/DDBJ whole genome shotgun (WGS) entry which is preliminary data.</text>
</comment>
<evidence type="ECO:0000256" key="4">
    <source>
        <dbReference type="ARBA" id="ARBA00029447"/>
    </source>
</evidence>
<dbReference type="Gene3D" id="1.10.287.950">
    <property type="entry name" value="Methyl-accepting chemotaxis protein"/>
    <property type="match status" value="1"/>
</dbReference>
<protein>
    <recommendedName>
        <fullName evidence="12">Methyl-accepting chemotaxis protein</fullName>
    </recommendedName>
</protein>
<evidence type="ECO:0008006" key="12">
    <source>
        <dbReference type="Google" id="ProtNLM"/>
    </source>
</evidence>
<evidence type="ECO:0000256" key="5">
    <source>
        <dbReference type="PROSITE-ProRule" id="PRU00284"/>
    </source>
</evidence>
<dbReference type="SMART" id="SM00304">
    <property type="entry name" value="HAMP"/>
    <property type="match status" value="2"/>
</dbReference>
<dbReference type="CDD" id="cd06225">
    <property type="entry name" value="HAMP"/>
    <property type="match status" value="1"/>
</dbReference>
<gene>
    <name evidence="10" type="ORF">Cpa01nite_11080</name>
</gene>
<name>A0A919U668_9CELL</name>
<evidence type="ECO:0000256" key="3">
    <source>
        <dbReference type="ARBA" id="ARBA00023224"/>
    </source>
</evidence>
<feature type="region of interest" description="Disordered" evidence="6">
    <location>
        <begin position="1"/>
        <end position="47"/>
    </location>
</feature>
<proteinExistence type="inferred from homology"/>
<keyword evidence="1 7" id="KW-0812">Transmembrane</keyword>
<dbReference type="GO" id="GO:0006935">
    <property type="term" value="P:chemotaxis"/>
    <property type="evidence" value="ECO:0007669"/>
    <property type="project" value="InterPro"/>
</dbReference>
<dbReference type="InterPro" id="IPR004089">
    <property type="entry name" value="MCPsignal_dom"/>
</dbReference>
<keyword evidence="2 7" id="KW-1133">Transmembrane helix</keyword>
<dbReference type="SUPFAM" id="SSF58104">
    <property type="entry name" value="Methyl-accepting chemotaxis protein (MCP) signaling domain"/>
    <property type="match status" value="1"/>
</dbReference>
<reference evidence="10" key="1">
    <citation type="submission" date="2021-01" db="EMBL/GenBank/DDBJ databases">
        <title>Whole genome shotgun sequence of Cellulomonas pakistanensis NBRC 110800.</title>
        <authorList>
            <person name="Komaki H."/>
            <person name="Tamura T."/>
        </authorList>
    </citation>
    <scope>NUCLEOTIDE SEQUENCE</scope>
    <source>
        <strain evidence="10">NBRC 110800</strain>
    </source>
</reference>
<dbReference type="AlphaFoldDB" id="A0A919U668"/>
<dbReference type="InterPro" id="IPR004090">
    <property type="entry name" value="Chemotax_Me-accpt_rcpt"/>
</dbReference>
<dbReference type="RefSeq" id="WP_239068554.1">
    <property type="nucleotide sequence ID" value="NZ_BONO01000006.1"/>
</dbReference>
<keyword evidence="11" id="KW-1185">Reference proteome</keyword>
<evidence type="ECO:0000313" key="10">
    <source>
        <dbReference type="EMBL" id="GIG35727.1"/>
    </source>
</evidence>
<dbReference type="InterPro" id="IPR003660">
    <property type="entry name" value="HAMP_dom"/>
</dbReference>
<feature type="domain" description="HAMP" evidence="9">
    <location>
        <begin position="244"/>
        <end position="296"/>
    </location>
</feature>
<dbReference type="EMBL" id="BONO01000006">
    <property type="protein sequence ID" value="GIG35727.1"/>
    <property type="molecule type" value="Genomic_DNA"/>
</dbReference>
<keyword evidence="7" id="KW-0472">Membrane</keyword>
<evidence type="ECO:0000256" key="2">
    <source>
        <dbReference type="ARBA" id="ARBA00022989"/>
    </source>
</evidence>
<dbReference type="PROSITE" id="PS50111">
    <property type="entry name" value="CHEMOTAXIS_TRANSDUC_2"/>
    <property type="match status" value="1"/>
</dbReference>
<dbReference type="GO" id="GO:0007165">
    <property type="term" value="P:signal transduction"/>
    <property type="evidence" value="ECO:0007669"/>
    <property type="project" value="UniProtKB-KW"/>
</dbReference>
<dbReference type="Pfam" id="PF00015">
    <property type="entry name" value="MCPsignal"/>
    <property type="match status" value="1"/>
</dbReference>
<feature type="transmembrane region" description="Helical" evidence="7">
    <location>
        <begin position="222"/>
        <end position="243"/>
    </location>
</feature>
<feature type="compositionally biased region" description="Low complexity" evidence="6">
    <location>
        <begin position="33"/>
        <end position="45"/>
    </location>
</feature>
<evidence type="ECO:0000259" key="8">
    <source>
        <dbReference type="PROSITE" id="PS50111"/>
    </source>
</evidence>
<feature type="transmembrane region" description="Helical" evidence="7">
    <location>
        <begin position="57"/>
        <end position="79"/>
    </location>
</feature>
<keyword evidence="3 5" id="KW-0807">Transducer</keyword>
<dbReference type="SMART" id="SM00283">
    <property type="entry name" value="MA"/>
    <property type="match status" value="1"/>
</dbReference>
<evidence type="ECO:0000256" key="6">
    <source>
        <dbReference type="SAM" id="MobiDB-lite"/>
    </source>
</evidence>
<comment type="similarity">
    <text evidence="4">Belongs to the methyl-accepting chemotaxis (MCP) protein family.</text>
</comment>
<feature type="compositionally biased region" description="Low complexity" evidence="6">
    <location>
        <begin position="10"/>
        <end position="23"/>
    </location>
</feature>
<dbReference type="Pfam" id="PF00672">
    <property type="entry name" value="HAMP"/>
    <property type="match status" value="1"/>
</dbReference>
<evidence type="ECO:0000256" key="1">
    <source>
        <dbReference type="ARBA" id="ARBA00022692"/>
    </source>
</evidence>
<dbReference type="GO" id="GO:0004888">
    <property type="term" value="F:transmembrane signaling receptor activity"/>
    <property type="evidence" value="ECO:0007669"/>
    <property type="project" value="InterPro"/>
</dbReference>
<evidence type="ECO:0000256" key="7">
    <source>
        <dbReference type="SAM" id="Phobius"/>
    </source>
</evidence>
<evidence type="ECO:0000259" key="9">
    <source>
        <dbReference type="PROSITE" id="PS50885"/>
    </source>
</evidence>
<accession>A0A919U668</accession>